<dbReference type="PANTHER" id="PTHR32141:SF61">
    <property type="entry name" value="OS01G0598400 PROTEIN"/>
    <property type="match status" value="1"/>
</dbReference>
<protein>
    <submittedName>
        <fullName evidence="4">Uncharacterized protein</fullName>
    </submittedName>
</protein>
<dbReference type="Pfam" id="PF24758">
    <property type="entry name" value="LRR_At5g56370"/>
    <property type="match status" value="1"/>
</dbReference>
<dbReference type="Pfam" id="PF08387">
    <property type="entry name" value="FBD"/>
    <property type="match status" value="1"/>
</dbReference>
<evidence type="ECO:0000259" key="3">
    <source>
        <dbReference type="Pfam" id="PF24758"/>
    </source>
</evidence>
<dbReference type="AlphaFoldDB" id="A0A0A9DV90"/>
<evidence type="ECO:0000313" key="4">
    <source>
        <dbReference type="EMBL" id="JAD91721.1"/>
    </source>
</evidence>
<sequence length="592" mass="64917">MSSWEWDEEERNRVMKFLDYILKATSPIPSPAATTSHSGSDSDSDSSSSLPSSTHSPAASFSSDGGLADHPSLVALEDSVDRITGLSSPLVREILRRLTIKEAARTGVLSTSWKGVWPDAPLGTLRDVDLLADGDWLEMARSNNSLLPSMMKSLAAHRVQIRRAQITNIAFGGHAEELRQLILSLADKQVEDLVLANFPFPYGVPLPAEIFGCPSLQRVVLGLWEFPSSAACLNAFTNVQELVIFHSVVRDADLSALVQHCPVLEILSVVLARVHPSKVEPHCHTLEVSSRSLRVAVDWMSEYREVTVKHTPSLQRLLLHNSSCSRVVRITATPKLEVLGFLDLGKHELWFNGTQITVGMDVTACVEMPSVKVLGVKVDFAQNTEARLLPALLNCFPHLETLHVMSVRAQSSGSIDGGLGAEFWESHCGTECLGFHLRTIVLHGFLGRQNEMDYLRYLVREGSVISTLGLVCEGGLLQRQWALSSTDGTPARIIVEPETAHLSFYALMGPMAVNRDPFKTLAIHVGDNPEHGLEYLPSIFKEANRGTECNAAVESGIESSVSIRLASHTWSFQTATNLSFEDPFCELRDPVA</sequence>
<dbReference type="InterPro" id="IPR006566">
    <property type="entry name" value="FBD"/>
</dbReference>
<feature type="compositionally biased region" description="Low complexity" evidence="1">
    <location>
        <begin position="33"/>
        <end position="63"/>
    </location>
</feature>
<dbReference type="InterPro" id="IPR032675">
    <property type="entry name" value="LRR_dom_sf"/>
</dbReference>
<reference evidence="4" key="2">
    <citation type="journal article" date="2015" name="Data Brief">
        <title>Shoot transcriptome of the giant reed, Arundo donax.</title>
        <authorList>
            <person name="Barrero R.A."/>
            <person name="Guerrero F.D."/>
            <person name="Moolhuijzen P."/>
            <person name="Goolsby J.A."/>
            <person name="Tidwell J."/>
            <person name="Bellgard S.E."/>
            <person name="Bellgard M.I."/>
        </authorList>
    </citation>
    <scope>NUCLEOTIDE SEQUENCE</scope>
    <source>
        <tissue evidence="4">Shoot tissue taken approximately 20 cm above the soil surface</tissue>
    </source>
</reference>
<name>A0A0A9DV90_ARUDO</name>
<dbReference type="InterPro" id="IPR055302">
    <property type="entry name" value="F-box_dom-containing"/>
</dbReference>
<dbReference type="InterPro" id="IPR055411">
    <property type="entry name" value="LRR_FXL15/At3g58940/PEG3-like"/>
</dbReference>
<dbReference type="Gene3D" id="3.80.10.10">
    <property type="entry name" value="Ribonuclease Inhibitor"/>
    <property type="match status" value="1"/>
</dbReference>
<feature type="domain" description="FBD" evidence="2">
    <location>
        <begin position="429"/>
        <end position="465"/>
    </location>
</feature>
<evidence type="ECO:0000256" key="1">
    <source>
        <dbReference type="SAM" id="MobiDB-lite"/>
    </source>
</evidence>
<reference evidence="4" key="1">
    <citation type="submission" date="2014-09" db="EMBL/GenBank/DDBJ databases">
        <authorList>
            <person name="Magalhaes I.L.F."/>
            <person name="Oliveira U."/>
            <person name="Santos F.R."/>
            <person name="Vidigal T.H.D.A."/>
            <person name="Brescovit A.D."/>
            <person name="Santos A.J."/>
        </authorList>
    </citation>
    <scope>NUCLEOTIDE SEQUENCE</scope>
    <source>
        <tissue evidence="4">Shoot tissue taken approximately 20 cm above the soil surface</tissue>
    </source>
</reference>
<accession>A0A0A9DV90</accession>
<proteinExistence type="predicted"/>
<evidence type="ECO:0000259" key="2">
    <source>
        <dbReference type="Pfam" id="PF08387"/>
    </source>
</evidence>
<organism evidence="4">
    <name type="scientific">Arundo donax</name>
    <name type="common">Giant reed</name>
    <name type="synonym">Donax arundinaceus</name>
    <dbReference type="NCBI Taxonomy" id="35708"/>
    <lineage>
        <taxon>Eukaryota</taxon>
        <taxon>Viridiplantae</taxon>
        <taxon>Streptophyta</taxon>
        <taxon>Embryophyta</taxon>
        <taxon>Tracheophyta</taxon>
        <taxon>Spermatophyta</taxon>
        <taxon>Magnoliopsida</taxon>
        <taxon>Liliopsida</taxon>
        <taxon>Poales</taxon>
        <taxon>Poaceae</taxon>
        <taxon>PACMAD clade</taxon>
        <taxon>Arundinoideae</taxon>
        <taxon>Arundineae</taxon>
        <taxon>Arundo</taxon>
    </lineage>
</organism>
<dbReference type="PANTHER" id="PTHR32141">
    <property type="match status" value="1"/>
</dbReference>
<feature type="region of interest" description="Disordered" evidence="1">
    <location>
        <begin position="29"/>
        <end position="65"/>
    </location>
</feature>
<dbReference type="EMBL" id="GBRH01206174">
    <property type="protein sequence ID" value="JAD91721.1"/>
    <property type="molecule type" value="Transcribed_RNA"/>
</dbReference>
<feature type="domain" description="F-box/LRR-repeat protein 15/At3g58940/PEG3-like LRR" evidence="3">
    <location>
        <begin position="179"/>
        <end position="404"/>
    </location>
</feature>
<dbReference type="SUPFAM" id="SSF52047">
    <property type="entry name" value="RNI-like"/>
    <property type="match status" value="1"/>
</dbReference>